<accession>A0ABP8CI13</accession>
<name>A0ABP8CI13_9FLAO</name>
<dbReference type="Pfam" id="PF11751">
    <property type="entry name" value="PorP_SprF"/>
    <property type="match status" value="1"/>
</dbReference>
<proteinExistence type="predicted"/>
<dbReference type="NCBIfam" id="TIGR03519">
    <property type="entry name" value="T9SS_PorP_fam"/>
    <property type="match status" value="1"/>
</dbReference>
<dbReference type="EMBL" id="BAABCA010000008">
    <property type="protein sequence ID" value="GAA4239280.1"/>
    <property type="molecule type" value="Genomic_DNA"/>
</dbReference>
<comment type="caution">
    <text evidence="1">The sequence shown here is derived from an EMBL/GenBank/DDBJ whole genome shotgun (WGS) entry which is preliminary data.</text>
</comment>
<evidence type="ECO:0000313" key="1">
    <source>
        <dbReference type="EMBL" id="GAA4239280.1"/>
    </source>
</evidence>
<dbReference type="Proteomes" id="UP001501496">
    <property type="component" value="Unassembled WGS sequence"/>
</dbReference>
<keyword evidence="2" id="KW-1185">Reference proteome</keyword>
<protein>
    <submittedName>
        <fullName evidence="1">Type IX secretion system membrane protein PorP/SprF</fullName>
    </submittedName>
</protein>
<gene>
    <name evidence="1" type="ORF">GCM10022291_32950</name>
</gene>
<sequence>MEIQYNMLKCIVLFSFFYLIVGEVGAQQDPHYTQYMYNTMTVNPGYAGTGGDFTVTGLYRTQWVGIDGAPKTMTLGVESQLGERVGIGVNVLQDELGPSNEVYFDGNFSYTIPVGYETNLSFGLKGGVRFLDVDFTKASAQQQNDPNLVNIDSKLLPTFGGGLYLHHNTKWYVGLSVPNILNTEHYDELEQAVVSERLHFFLIGGLIFNLNDDLKFKPAFMAKAVTGAPLAIDLSANFLLKEKLTLGLAYRWSTSVSALAGFQISPELFIGYAYDYARSPLNEFTSGSHEIMLRFNILQPGKIKSPRFF</sequence>
<reference evidence="2" key="1">
    <citation type="journal article" date="2019" name="Int. J. Syst. Evol. Microbiol.">
        <title>The Global Catalogue of Microorganisms (GCM) 10K type strain sequencing project: providing services to taxonomists for standard genome sequencing and annotation.</title>
        <authorList>
            <consortium name="The Broad Institute Genomics Platform"/>
            <consortium name="The Broad Institute Genome Sequencing Center for Infectious Disease"/>
            <person name="Wu L."/>
            <person name="Ma J."/>
        </authorList>
    </citation>
    <scope>NUCLEOTIDE SEQUENCE [LARGE SCALE GENOMIC DNA]</scope>
    <source>
        <strain evidence="2">JCM 17630</strain>
    </source>
</reference>
<organism evidence="1 2">
    <name type="scientific">Postechiella marina</name>
    <dbReference type="NCBI Taxonomy" id="943941"/>
    <lineage>
        <taxon>Bacteria</taxon>
        <taxon>Pseudomonadati</taxon>
        <taxon>Bacteroidota</taxon>
        <taxon>Flavobacteriia</taxon>
        <taxon>Flavobacteriales</taxon>
        <taxon>Flavobacteriaceae</taxon>
        <taxon>Postechiella</taxon>
    </lineage>
</organism>
<evidence type="ECO:0000313" key="2">
    <source>
        <dbReference type="Proteomes" id="UP001501496"/>
    </source>
</evidence>
<dbReference type="InterPro" id="IPR019861">
    <property type="entry name" value="PorP/SprF_Bacteroidetes"/>
</dbReference>
<dbReference type="RefSeq" id="WP_344789463.1">
    <property type="nucleotide sequence ID" value="NZ_BAABCA010000008.1"/>
</dbReference>